<dbReference type="Proteomes" id="UP000405075">
    <property type="component" value="Chromosome"/>
</dbReference>
<reference evidence="2" key="1">
    <citation type="submission" date="2019-11" db="EMBL/GenBank/DDBJ databases">
        <title>Escherichia coli 1916D6.</title>
        <authorList>
            <person name="Yao H."/>
            <person name="Du X."/>
            <person name="Yu R."/>
            <person name="Li A."/>
        </authorList>
    </citation>
    <scope>NUCLEOTIDE SEQUENCE [LARGE SCALE GENOMIC DNA]</scope>
    <source>
        <strain evidence="2">19110F47</strain>
    </source>
</reference>
<organism evidence="1 2">
    <name type="scientific">Acinetobacter towneri</name>
    <dbReference type="NCBI Taxonomy" id="202956"/>
    <lineage>
        <taxon>Bacteria</taxon>
        <taxon>Pseudomonadati</taxon>
        <taxon>Pseudomonadota</taxon>
        <taxon>Gammaproteobacteria</taxon>
        <taxon>Moraxellales</taxon>
        <taxon>Moraxellaceae</taxon>
        <taxon>Acinetobacter</taxon>
    </lineage>
</organism>
<gene>
    <name evidence="1" type="ORF">GJD93_07935</name>
</gene>
<sequence length="101" mass="12424">MSKNKMYDAQVLQQQYEQWHDLHRQMREAQQKWQAAEKLWQELQAYYQSEQWLEDYENAPELSCREGEYSILSQDTLWNALEERRQHAIDWMKLSLSVIEN</sequence>
<dbReference type="EMBL" id="CP046045">
    <property type="protein sequence ID" value="QGM27614.1"/>
    <property type="molecule type" value="Genomic_DNA"/>
</dbReference>
<dbReference type="RefSeq" id="WP_154320729.1">
    <property type="nucleotide sequence ID" value="NZ_CP046045.1"/>
</dbReference>
<evidence type="ECO:0000313" key="2">
    <source>
        <dbReference type="Proteomes" id="UP000405075"/>
    </source>
</evidence>
<dbReference type="InterPro" id="IPR025384">
    <property type="entry name" value="DUF4298"/>
</dbReference>
<dbReference type="AlphaFoldDB" id="A0AAP9KJ09"/>
<evidence type="ECO:0000313" key="1">
    <source>
        <dbReference type="EMBL" id="QGM27614.1"/>
    </source>
</evidence>
<dbReference type="Pfam" id="PF14131">
    <property type="entry name" value="DUF4298"/>
    <property type="match status" value="1"/>
</dbReference>
<proteinExistence type="predicted"/>
<name>A0AAP9KJ09_9GAMM</name>
<protein>
    <submittedName>
        <fullName evidence="1">DUF4298 domain-containing protein</fullName>
    </submittedName>
</protein>
<accession>A0AAP9KJ09</accession>